<keyword evidence="5 12" id="KW-0812">Transmembrane</keyword>
<dbReference type="Proteomes" id="UP000827892">
    <property type="component" value="Chromosome IV"/>
</dbReference>
<evidence type="ECO:0000256" key="1">
    <source>
        <dbReference type="ARBA" id="ARBA00004167"/>
    </source>
</evidence>
<dbReference type="FunFam" id="3.40.50.2000:FF:000118">
    <property type="entry name" value="UDP-glucuronosyltransferase"/>
    <property type="match status" value="1"/>
</dbReference>
<evidence type="ECO:0000256" key="8">
    <source>
        <dbReference type="ARBA" id="ARBA00023136"/>
    </source>
</evidence>
<evidence type="ECO:0000256" key="4">
    <source>
        <dbReference type="ARBA" id="ARBA00022679"/>
    </source>
</evidence>
<evidence type="ECO:0000256" key="6">
    <source>
        <dbReference type="ARBA" id="ARBA00022729"/>
    </source>
</evidence>
<keyword evidence="6 12" id="KW-0732">Signal</keyword>
<dbReference type="EC" id="2.4.1.17" evidence="12"/>
<evidence type="ECO:0000256" key="10">
    <source>
        <dbReference type="ARBA" id="ARBA00047475"/>
    </source>
</evidence>
<proteinExistence type="inferred from homology"/>
<evidence type="ECO:0000256" key="5">
    <source>
        <dbReference type="ARBA" id="ARBA00022692"/>
    </source>
</evidence>
<reference evidence="13 14" key="1">
    <citation type="submission" date="2022-05" db="EMBL/GenBank/DDBJ databases">
        <title>Chromosome-level reference genomes for two strains of Caenorhabditis briggsae: an improved platform for comparative genomics.</title>
        <authorList>
            <person name="Stevens L."/>
            <person name="Andersen E.C."/>
        </authorList>
    </citation>
    <scope>NUCLEOTIDE SEQUENCE [LARGE SCALE GENOMIC DNA]</scope>
    <source>
        <strain evidence="13">QX1410_ONT</strain>
        <tissue evidence="13">Whole-organism</tissue>
    </source>
</reference>
<dbReference type="SUPFAM" id="SSF53756">
    <property type="entry name" value="UDP-Glycosyltransferase/glycogen phosphorylase"/>
    <property type="match status" value="1"/>
</dbReference>
<dbReference type="InterPro" id="IPR050271">
    <property type="entry name" value="UDP-glycosyltransferase"/>
</dbReference>
<organism evidence="13 14">
    <name type="scientific">Caenorhabditis briggsae</name>
    <dbReference type="NCBI Taxonomy" id="6238"/>
    <lineage>
        <taxon>Eukaryota</taxon>
        <taxon>Metazoa</taxon>
        <taxon>Ecdysozoa</taxon>
        <taxon>Nematoda</taxon>
        <taxon>Chromadorea</taxon>
        <taxon>Rhabditida</taxon>
        <taxon>Rhabditina</taxon>
        <taxon>Rhabditomorpha</taxon>
        <taxon>Rhabditoidea</taxon>
        <taxon>Rhabditidae</taxon>
        <taxon>Peloderinae</taxon>
        <taxon>Caenorhabditis</taxon>
    </lineage>
</organism>
<evidence type="ECO:0000256" key="12">
    <source>
        <dbReference type="RuleBase" id="RU362059"/>
    </source>
</evidence>
<dbReference type="Gene3D" id="3.40.50.2000">
    <property type="entry name" value="Glycogen Phosphorylase B"/>
    <property type="match status" value="2"/>
</dbReference>
<dbReference type="InterPro" id="IPR002213">
    <property type="entry name" value="UDP_glucos_trans"/>
</dbReference>
<evidence type="ECO:0000313" key="14">
    <source>
        <dbReference type="Proteomes" id="UP000827892"/>
    </source>
</evidence>
<evidence type="ECO:0000313" key="13">
    <source>
        <dbReference type="EMBL" id="ULT95804.1"/>
    </source>
</evidence>
<keyword evidence="8 12" id="KW-0472">Membrane</keyword>
<dbReference type="Pfam" id="PF00201">
    <property type="entry name" value="UDPGT"/>
    <property type="match status" value="1"/>
</dbReference>
<feature type="signal peptide" evidence="12">
    <location>
        <begin position="1"/>
        <end position="21"/>
    </location>
</feature>
<keyword evidence="3 11" id="KW-0328">Glycosyltransferase</keyword>
<protein>
    <recommendedName>
        <fullName evidence="12">UDP-glucuronosyltransferase</fullName>
        <ecNumber evidence="12">2.4.1.17</ecNumber>
    </recommendedName>
</protein>
<feature type="chain" id="PRO_5041771064" description="UDP-glucuronosyltransferase" evidence="12">
    <location>
        <begin position="22"/>
        <end position="509"/>
    </location>
</feature>
<dbReference type="PANTHER" id="PTHR48043:SF119">
    <property type="entry name" value="UDP-GLUCURONOSYLTRANSFERASE"/>
    <property type="match status" value="1"/>
</dbReference>
<dbReference type="GO" id="GO:0016020">
    <property type="term" value="C:membrane"/>
    <property type="evidence" value="ECO:0007669"/>
    <property type="project" value="UniProtKB-SubCell"/>
</dbReference>
<evidence type="ECO:0000256" key="2">
    <source>
        <dbReference type="ARBA" id="ARBA00009995"/>
    </source>
</evidence>
<evidence type="ECO:0000256" key="7">
    <source>
        <dbReference type="ARBA" id="ARBA00022989"/>
    </source>
</evidence>
<dbReference type="AlphaFoldDB" id="A0AAE9D716"/>
<accession>A0AAE9D716</accession>
<dbReference type="PROSITE" id="PS00375">
    <property type="entry name" value="UDPGT"/>
    <property type="match status" value="1"/>
</dbReference>
<dbReference type="InterPro" id="IPR035595">
    <property type="entry name" value="UDP_glycos_trans_CS"/>
</dbReference>
<keyword evidence="4 11" id="KW-0808">Transferase</keyword>
<keyword evidence="9" id="KW-0325">Glycoprotein</keyword>
<comment type="subcellular location">
    <subcellularLocation>
        <location evidence="1 12">Membrane</location>
        <topology evidence="1 12">Single-pass membrane protein</topology>
    </subcellularLocation>
</comment>
<gene>
    <name evidence="13" type="ORF">L3Y34_004462</name>
</gene>
<evidence type="ECO:0000256" key="3">
    <source>
        <dbReference type="ARBA" id="ARBA00022676"/>
    </source>
</evidence>
<dbReference type="PANTHER" id="PTHR48043">
    <property type="entry name" value="EG:EG0003.4 PROTEIN-RELATED"/>
    <property type="match status" value="1"/>
</dbReference>
<evidence type="ECO:0000256" key="9">
    <source>
        <dbReference type="ARBA" id="ARBA00023180"/>
    </source>
</evidence>
<comment type="catalytic activity">
    <reaction evidence="10 12">
        <text>glucuronate acceptor + UDP-alpha-D-glucuronate = acceptor beta-D-glucuronoside + UDP + H(+)</text>
        <dbReference type="Rhea" id="RHEA:21032"/>
        <dbReference type="ChEBI" id="CHEBI:15378"/>
        <dbReference type="ChEBI" id="CHEBI:58052"/>
        <dbReference type="ChEBI" id="CHEBI:58223"/>
        <dbReference type="ChEBI" id="CHEBI:132367"/>
        <dbReference type="ChEBI" id="CHEBI:132368"/>
        <dbReference type="EC" id="2.4.1.17"/>
    </reaction>
</comment>
<dbReference type="GO" id="GO:0015020">
    <property type="term" value="F:glucuronosyltransferase activity"/>
    <property type="evidence" value="ECO:0007669"/>
    <property type="project" value="UniProtKB-EC"/>
</dbReference>
<comment type="similarity">
    <text evidence="2 11">Belongs to the UDP-glycosyltransferase family.</text>
</comment>
<keyword evidence="7 12" id="KW-1133">Transmembrane helix</keyword>
<feature type="transmembrane region" description="Helical" evidence="12">
    <location>
        <begin position="488"/>
        <end position="507"/>
    </location>
</feature>
<evidence type="ECO:0000256" key="11">
    <source>
        <dbReference type="RuleBase" id="RU003718"/>
    </source>
</evidence>
<dbReference type="EMBL" id="CP090894">
    <property type="protein sequence ID" value="ULT95804.1"/>
    <property type="molecule type" value="Genomic_DNA"/>
</dbReference>
<name>A0AAE9D716_CAEBR</name>
<dbReference type="CDD" id="cd03784">
    <property type="entry name" value="GT1_Gtf-like"/>
    <property type="match status" value="1"/>
</dbReference>
<sequence>MPFPLLIWLLFHLLPLPTSNCSSIIFLNMFNSKSHALTMMPLAERLSDDGHDVSMYTISASRMKISSLKVKILESLVNKMEGRTDDTAPDTSGVSRIFWNYEMVPHYGSWCYEIAMRYLEEGKDDQMNEILSTPYDLVIVDETYTSLQGAIALKLKENHGTKIITFATTELMPVAANMRGYARNPVTVPNTFLLSSEVYEKDTHNFLPRMRRIYEYLIDQIYSGPVASSYSEASGKLLGVDGATKSRIFEESILTVNDFPDTFSFIQPRGSDLIRVGEHCASSRNLPSEFRNFAEDPISKGTIYVAFGSYVNLEDGPEGTVEAFIEALNFFEDYRVIWSHKGNVTGVKCHVKLVNWAPQKEILAHENTVAFITHGGLKSAKEGVCSSVPMLFLPFYGDQPRNAHRFVTNGIAEALYKKSITAIDIKQKLEKLLEDESYRANVAKVRSYYLDAPMSSLDLGAFHISRVLRHPESHFVRFKRRSISMNHLQYLNIDIFLIILIVSFLIFKA</sequence>